<comment type="catalytic activity">
    <reaction evidence="10">
        <text>di-trans,octa-cis-undecaprenyl diphospho-N-acetyl-alpha-D-muramoyl-L-alanyl-D-glutamyl-meso-2,6-diaminopimeloyl-D-alanyl-D-alanine + UDP-N-acetyl-alpha-D-glucosamine = di-trans,octa-cis-undecaprenyl diphospho-[N-acetyl-alpha-D-glucosaminyl-(1-&gt;4)]-N-acetyl-alpha-D-muramoyl-L-alanyl-D-glutamyl-meso-2,6-diaminopimeloyl-D-alanyl-D-alanine + UDP + H(+)</text>
        <dbReference type="Rhea" id="RHEA:31227"/>
        <dbReference type="ChEBI" id="CHEBI:15378"/>
        <dbReference type="ChEBI" id="CHEBI:57705"/>
        <dbReference type="ChEBI" id="CHEBI:58223"/>
        <dbReference type="ChEBI" id="CHEBI:61387"/>
        <dbReference type="ChEBI" id="CHEBI:61388"/>
        <dbReference type="EC" id="2.4.1.227"/>
    </reaction>
</comment>
<keyword evidence="9 10" id="KW-0961">Cell wall biogenesis/degradation</keyword>
<evidence type="ECO:0000256" key="4">
    <source>
        <dbReference type="ARBA" id="ARBA00022679"/>
    </source>
</evidence>
<feature type="domain" description="Glycosyl transferase family 28 C-terminal" evidence="12">
    <location>
        <begin position="185"/>
        <end position="348"/>
    </location>
</feature>
<comment type="caution">
    <text evidence="10">Lacks conserved residue(s) required for the propagation of feature annotation.</text>
</comment>
<dbReference type="PANTHER" id="PTHR21015:SF22">
    <property type="entry name" value="GLYCOSYLTRANSFERASE"/>
    <property type="match status" value="1"/>
</dbReference>
<dbReference type="InterPro" id="IPR004276">
    <property type="entry name" value="GlycoTrans_28_N"/>
</dbReference>
<dbReference type="GO" id="GO:0009252">
    <property type="term" value="P:peptidoglycan biosynthetic process"/>
    <property type="evidence" value="ECO:0007669"/>
    <property type="project" value="UniProtKB-UniRule"/>
</dbReference>
<evidence type="ECO:0000259" key="11">
    <source>
        <dbReference type="Pfam" id="PF03033"/>
    </source>
</evidence>
<name>A0A6S6LWA3_9BACT</name>
<dbReference type="InterPro" id="IPR006009">
    <property type="entry name" value="GlcNAc_MurG"/>
</dbReference>
<dbReference type="KEGG" id="gbn:GEOBRER4_04890"/>
<feature type="domain" description="Glycosyltransferase family 28 N-terminal" evidence="11">
    <location>
        <begin position="4"/>
        <end position="143"/>
    </location>
</feature>
<evidence type="ECO:0000256" key="5">
    <source>
        <dbReference type="ARBA" id="ARBA00022960"/>
    </source>
</evidence>
<feature type="binding site" evidence="10">
    <location>
        <position position="124"/>
    </location>
    <ligand>
        <name>UDP-N-acetyl-alpha-D-glucosamine</name>
        <dbReference type="ChEBI" id="CHEBI:57705"/>
    </ligand>
</feature>
<reference evidence="13 14" key="1">
    <citation type="submission" date="2020-06" db="EMBL/GenBank/DDBJ databases">
        <title>Interaction of electrochemicaly active bacteria, Geobacter bremensis R4 on different carbon anode.</title>
        <authorList>
            <person name="Meng L."/>
            <person name="Yoshida N."/>
        </authorList>
    </citation>
    <scope>NUCLEOTIDE SEQUENCE [LARGE SCALE GENOMIC DNA]</scope>
    <source>
        <strain evidence="13 14">R4</strain>
    </source>
</reference>
<feature type="binding site" evidence="10">
    <location>
        <position position="291"/>
    </location>
    <ligand>
        <name>UDP-N-acetyl-alpha-D-glucosamine</name>
        <dbReference type="ChEBI" id="CHEBI:57705"/>
    </ligand>
</feature>
<dbReference type="SUPFAM" id="SSF53756">
    <property type="entry name" value="UDP-Glycosyltransferase/glycogen phosphorylase"/>
    <property type="match status" value="1"/>
</dbReference>
<dbReference type="PANTHER" id="PTHR21015">
    <property type="entry name" value="UDP-N-ACETYLGLUCOSAMINE--N-ACETYLMURAMYL-(PENTAPEPTIDE) PYROPHOSPHORYL-UNDECAPRENOL N-ACETYLGLUCOSAMINE TRANSFERASE 1"/>
    <property type="match status" value="1"/>
</dbReference>
<feature type="binding site" evidence="10">
    <location>
        <position position="191"/>
    </location>
    <ligand>
        <name>UDP-N-acetyl-alpha-D-glucosamine</name>
        <dbReference type="ChEBI" id="CHEBI:57705"/>
    </ligand>
</feature>
<evidence type="ECO:0000256" key="3">
    <source>
        <dbReference type="ARBA" id="ARBA00022676"/>
    </source>
</evidence>
<evidence type="ECO:0000313" key="13">
    <source>
        <dbReference type="EMBL" id="BCG45739.1"/>
    </source>
</evidence>
<dbReference type="HAMAP" id="MF_00033">
    <property type="entry name" value="MurG"/>
    <property type="match status" value="1"/>
</dbReference>
<keyword evidence="5 10" id="KW-0133">Cell shape</keyword>
<dbReference type="GO" id="GO:0071555">
    <property type="term" value="P:cell wall organization"/>
    <property type="evidence" value="ECO:0007669"/>
    <property type="project" value="UniProtKB-KW"/>
</dbReference>
<dbReference type="GO" id="GO:0005886">
    <property type="term" value="C:plasma membrane"/>
    <property type="evidence" value="ECO:0007669"/>
    <property type="project" value="UniProtKB-SubCell"/>
</dbReference>
<keyword evidence="1 10" id="KW-1003">Cell membrane</keyword>
<comment type="function">
    <text evidence="10">Cell wall formation. Catalyzes the transfer of a GlcNAc subunit on undecaprenyl-pyrophosphoryl-MurNAc-pentapeptide (lipid intermediate I) to form undecaprenyl-pyrophosphoryl-MurNAc-(pentapeptide)GlcNAc (lipid intermediate II).</text>
</comment>
<feature type="binding site" evidence="10">
    <location>
        <position position="246"/>
    </location>
    <ligand>
        <name>UDP-N-acetyl-alpha-D-glucosamine</name>
        <dbReference type="ChEBI" id="CHEBI:57705"/>
    </ligand>
</feature>
<evidence type="ECO:0000259" key="12">
    <source>
        <dbReference type="Pfam" id="PF04101"/>
    </source>
</evidence>
<evidence type="ECO:0000256" key="8">
    <source>
        <dbReference type="ARBA" id="ARBA00023306"/>
    </source>
</evidence>
<sequence>MRLIIAGGGTGGHLFPGIAVADEFLARSPENEVLFVGTERGIEARLLPKLGYKLALISASGMKGMGTVKKIMSAGRLLYGYSQSRKILKEFRPDFVLGVGGYASAPIVLAARGMGIRRFIHEQNALPGLTNKVLGRFVDGVFISMPESESFFPKESTQMTGNPIRKEILWGFQERVRSVGDTFSILVFGGSAGAQRVNSALLEALPHLAGVKGKLRITHQTGEKDAARVRAGYQAQGVQAQVLSFIDDMSAAYGAADLVICRAGATTIAEITACGKGCIFIPFPYAADDHQRRNAESLVHKNAGVMILEEDLTGERLAEKILELMEHPALLADMEKNARALAQLDAAQAIVAAMVTGSRD</sequence>
<dbReference type="CDD" id="cd03785">
    <property type="entry name" value="GT28_MurG"/>
    <property type="match status" value="1"/>
</dbReference>
<keyword evidence="3 10" id="KW-0328">Glycosyltransferase</keyword>
<keyword evidence="14" id="KW-1185">Reference proteome</keyword>
<dbReference type="RefSeq" id="WP_185244092.1">
    <property type="nucleotide sequence ID" value="NZ_AP023213.1"/>
</dbReference>
<dbReference type="AlphaFoldDB" id="A0A6S6LWA3"/>
<protein>
    <recommendedName>
        <fullName evidence="10">UDP-N-acetylglucosamine--N-acetylmuramyl-(pentapeptide) pyrophosphoryl-undecaprenol N-acetylglucosamine transferase</fullName>
        <ecNumber evidence="10">2.4.1.227</ecNumber>
    </recommendedName>
    <alternativeName>
        <fullName evidence="10">Undecaprenyl-PP-MurNAc-pentapeptide-UDPGlcNAc GlcNAc transferase</fullName>
    </alternativeName>
</protein>
<dbReference type="GO" id="GO:0051301">
    <property type="term" value="P:cell division"/>
    <property type="evidence" value="ECO:0007669"/>
    <property type="project" value="UniProtKB-KW"/>
</dbReference>
<dbReference type="Pfam" id="PF04101">
    <property type="entry name" value="Glyco_tran_28_C"/>
    <property type="match status" value="1"/>
</dbReference>
<dbReference type="Pfam" id="PF03033">
    <property type="entry name" value="Glyco_transf_28"/>
    <property type="match status" value="1"/>
</dbReference>
<keyword evidence="7 10" id="KW-0472">Membrane</keyword>
<keyword evidence="2 10" id="KW-0132">Cell division</keyword>
<comment type="subcellular location">
    <subcellularLocation>
        <location evidence="10">Cell membrane</location>
        <topology evidence="10">Peripheral membrane protein</topology>
        <orientation evidence="10">Cytoplasmic side</orientation>
    </subcellularLocation>
</comment>
<evidence type="ECO:0000256" key="6">
    <source>
        <dbReference type="ARBA" id="ARBA00022984"/>
    </source>
</evidence>
<keyword evidence="4 10" id="KW-0808">Transferase</keyword>
<dbReference type="GO" id="GO:0005975">
    <property type="term" value="P:carbohydrate metabolic process"/>
    <property type="evidence" value="ECO:0007669"/>
    <property type="project" value="InterPro"/>
</dbReference>
<dbReference type="EC" id="2.4.1.227" evidence="10"/>
<keyword evidence="8 10" id="KW-0131">Cell cycle</keyword>
<evidence type="ECO:0000256" key="2">
    <source>
        <dbReference type="ARBA" id="ARBA00022618"/>
    </source>
</evidence>
<dbReference type="EMBL" id="AP023213">
    <property type="protein sequence ID" value="BCG45739.1"/>
    <property type="molecule type" value="Genomic_DNA"/>
</dbReference>
<dbReference type="GO" id="GO:0008360">
    <property type="term" value="P:regulation of cell shape"/>
    <property type="evidence" value="ECO:0007669"/>
    <property type="project" value="UniProtKB-KW"/>
</dbReference>
<evidence type="ECO:0000256" key="7">
    <source>
        <dbReference type="ARBA" id="ARBA00023136"/>
    </source>
</evidence>
<dbReference type="GO" id="GO:0050511">
    <property type="term" value="F:undecaprenyldiphospho-muramoylpentapeptide beta-N-acetylglucosaminyltransferase activity"/>
    <property type="evidence" value="ECO:0007669"/>
    <property type="project" value="UniProtKB-UniRule"/>
</dbReference>
<dbReference type="Proteomes" id="UP000515472">
    <property type="component" value="Chromosome"/>
</dbReference>
<evidence type="ECO:0000256" key="10">
    <source>
        <dbReference type="HAMAP-Rule" id="MF_00033"/>
    </source>
</evidence>
<comment type="pathway">
    <text evidence="10">Cell wall biogenesis; peptidoglycan biosynthesis.</text>
</comment>
<evidence type="ECO:0000313" key="14">
    <source>
        <dbReference type="Proteomes" id="UP000515472"/>
    </source>
</evidence>
<organism evidence="13 14">
    <name type="scientific">Citrifermentans bremense</name>
    <dbReference type="NCBI Taxonomy" id="60035"/>
    <lineage>
        <taxon>Bacteria</taxon>
        <taxon>Pseudomonadati</taxon>
        <taxon>Thermodesulfobacteriota</taxon>
        <taxon>Desulfuromonadia</taxon>
        <taxon>Geobacterales</taxon>
        <taxon>Geobacteraceae</taxon>
        <taxon>Citrifermentans</taxon>
    </lineage>
</organism>
<proteinExistence type="inferred from homology"/>
<evidence type="ECO:0000256" key="9">
    <source>
        <dbReference type="ARBA" id="ARBA00023316"/>
    </source>
</evidence>
<accession>A0A6S6LWA3</accession>
<dbReference type="Gene3D" id="3.40.50.2000">
    <property type="entry name" value="Glycogen Phosphorylase B"/>
    <property type="match status" value="2"/>
</dbReference>
<dbReference type="InterPro" id="IPR007235">
    <property type="entry name" value="Glyco_trans_28_C"/>
</dbReference>
<dbReference type="NCBIfam" id="TIGR01133">
    <property type="entry name" value="murG"/>
    <property type="match status" value="1"/>
</dbReference>
<feature type="binding site" evidence="10">
    <location>
        <begin position="10"/>
        <end position="12"/>
    </location>
    <ligand>
        <name>UDP-N-acetyl-alpha-D-glucosamine</name>
        <dbReference type="ChEBI" id="CHEBI:57705"/>
    </ligand>
</feature>
<dbReference type="UniPathway" id="UPA00219"/>
<comment type="similarity">
    <text evidence="10">Belongs to the glycosyltransferase 28 family. MurG subfamily.</text>
</comment>
<feature type="binding site" evidence="10">
    <location>
        <position position="165"/>
    </location>
    <ligand>
        <name>UDP-N-acetyl-alpha-D-glucosamine</name>
        <dbReference type="ChEBI" id="CHEBI:57705"/>
    </ligand>
</feature>
<keyword evidence="6 10" id="KW-0573">Peptidoglycan synthesis</keyword>
<evidence type="ECO:0000256" key="1">
    <source>
        <dbReference type="ARBA" id="ARBA00022475"/>
    </source>
</evidence>
<gene>
    <name evidence="10" type="primary">murG</name>
    <name evidence="13" type="ORF">GEOBRER4_n0505</name>
</gene>